<keyword evidence="10" id="KW-0067">ATP-binding</keyword>
<evidence type="ECO:0000259" key="16">
    <source>
        <dbReference type="PROSITE" id="PS51192"/>
    </source>
</evidence>
<dbReference type="SMART" id="SM00490">
    <property type="entry name" value="HELICc"/>
    <property type="match status" value="1"/>
</dbReference>
<keyword evidence="12" id="KW-0539">Nucleus</keyword>
<evidence type="ECO:0000256" key="8">
    <source>
        <dbReference type="ARBA" id="ARBA00022806"/>
    </source>
</evidence>
<feature type="domain" description="RING-type" evidence="15">
    <location>
        <begin position="805"/>
        <end position="849"/>
    </location>
</feature>
<dbReference type="Pfam" id="PF00271">
    <property type="entry name" value="Helicase_C"/>
    <property type="match status" value="1"/>
</dbReference>
<dbReference type="Gene3D" id="3.30.40.10">
    <property type="entry name" value="Zinc/RING finger domain, C3HC4 (zinc finger)"/>
    <property type="match status" value="1"/>
</dbReference>
<organism evidence="18 19">
    <name type="scientific">Entomortierella parvispora</name>
    <dbReference type="NCBI Taxonomy" id="205924"/>
    <lineage>
        <taxon>Eukaryota</taxon>
        <taxon>Fungi</taxon>
        <taxon>Fungi incertae sedis</taxon>
        <taxon>Mucoromycota</taxon>
        <taxon>Mortierellomycotina</taxon>
        <taxon>Mortierellomycetes</taxon>
        <taxon>Mortierellales</taxon>
        <taxon>Mortierellaceae</taxon>
        <taxon>Entomortierella</taxon>
    </lineage>
</organism>
<dbReference type="PANTHER" id="PTHR45626">
    <property type="entry name" value="TRANSCRIPTION TERMINATION FACTOR 2-RELATED"/>
    <property type="match status" value="1"/>
</dbReference>
<dbReference type="InterPro" id="IPR027417">
    <property type="entry name" value="P-loop_NTPase"/>
</dbReference>
<gene>
    <name evidence="18" type="ORF">EMPS_02716</name>
</gene>
<keyword evidence="8" id="KW-0347">Helicase</keyword>
<dbReference type="Pfam" id="PF13920">
    <property type="entry name" value="zf-C3HC4_3"/>
    <property type="match status" value="1"/>
</dbReference>
<evidence type="ECO:0000256" key="5">
    <source>
        <dbReference type="ARBA" id="ARBA00022763"/>
    </source>
</evidence>
<dbReference type="Gene3D" id="3.40.50.300">
    <property type="entry name" value="P-loop containing nucleotide triphosphate hydrolases"/>
    <property type="match status" value="1"/>
</dbReference>
<proteinExistence type="inferred from homology"/>
<dbReference type="InterPro" id="IPR014905">
    <property type="entry name" value="HIRAN"/>
</dbReference>
<evidence type="ECO:0000259" key="15">
    <source>
        <dbReference type="PROSITE" id="PS50089"/>
    </source>
</evidence>
<keyword evidence="4" id="KW-0547">Nucleotide-binding</keyword>
<keyword evidence="7" id="KW-0378">Hydrolase</keyword>
<dbReference type="PROSITE" id="PS51194">
    <property type="entry name" value="HELICASE_CTER"/>
    <property type="match status" value="1"/>
</dbReference>
<dbReference type="Pfam" id="PF08797">
    <property type="entry name" value="HIRAN"/>
    <property type="match status" value="1"/>
</dbReference>
<dbReference type="SMART" id="SM00910">
    <property type="entry name" value="HIRAN"/>
    <property type="match status" value="1"/>
</dbReference>
<feature type="compositionally biased region" description="Low complexity" evidence="14">
    <location>
        <begin position="64"/>
        <end position="80"/>
    </location>
</feature>
<evidence type="ECO:0000256" key="9">
    <source>
        <dbReference type="ARBA" id="ARBA00022833"/>
    </source>
</evidence>
<keyword evidence="6 13" id="KW-0863">Zinc-finger</keyword>
<dbReference type="InterPro" id="IPR038718">
    <property type="entry name" value="SNF2-like_sf"/>
</dbReference>
<sequence length="1076" mass="119631">MATSRPIPEHLLPLSAVLGPEVDVATLEKLHALSRGDVTAAINHYFEGTYLTAAIPAPPPGPRPGSIASSPSRQRQLPSRNAADLTLDDLETPQAADSPNQKKRKVHDSFFPKFLGELTIVAYALGGMVKVKAGDQVRFERSKPNPQLQLGRKRGAGSGSASSGWGGRAMKENNVVRFTTMAGFEIGRLQVDTSRWVSKVMDYGLAEFQGTIILAPPILCTGAEIVLTMKCYLTAAAFKALGGNSSAFTGKSKAMANDRLETVHELDLKYRKYAINVLFRELALTPVATNSPAGPRDVNVELFSSTPEESSVANGDEDEEEKEPEVSDKELDVLYEKAQQHGREFEPMDAPLSMTYTLKPYQQQALAWMYYKECSQSKDEHQTLHPLWEEYEFKTEDGQDIRSDDPKRYYFNPYSSELSLEFPTSDSLCRGGILADEMGLGKTIETLSLVHTNKFDRSTLDTPEQAFARLSTSNTAPRRLSPTTLIICPMSLLSQWRDEAVNSSDGSLGVEVYYGSSRDWTDETLIQRDAPDVLITSYGTVMSEYASLIGGQDSSKPTDLEDVRTQNKWKKGSALFNVEFHRVVLDEAHQIKGRNTKTAKACYAIDAARRWVLTGTPIQNKLEDLFSLVHFLRSEPWSNFSFWRTFITIPFESKDKDKAMKVVTSVLEPLVLRRTKSTKDEYGRPIISLPERVIDIEYLEFSEPENDIYQALFKDGKTKFNHYCRAGTVLRHYASIFQLLMRMRQVCDHPFLVVGAHKDKETESLKDGPIHLDELMAKFSGEGEGQESFGASVLQGLKTGAVAECPVCLEDMDGGVLLPCMHAACRGCVVDFLQAQDDAGKQGECPICRQGPITEDDLIEYTTSEVKSEVKSEVSDVVAGNILGGQQGGGSERVIQIRRNNFKSSSKLDALMRHLNRIRKEEPRTKSVVFSQFTGMLDLAEGVLERDGFQFLRLDGTHSQASREKTLQFFKDPDHPALVILISLRAGGVGLNLTAASRVYMLDPWWNYAVESQAIDRVHRIGQVRPVVVKRFIIQGSVEEKILAIQGRKNALASGLGMTKAESQGARMEDLQEIFS</sequence>
<evidence type="ECO:0000256" key="14">
    <source>
        <dbReference type="SAM" id="MobiDB-lite"/>
    </source>
</evidence>
<reference evidence="18" key="2">
    <citation type="journal article" date="2022" name="Microbiol. Resour. Announc.">
        <title>Whole-Genome Sequence of Entomortierella parvispora E1425, a Mucoromycotan Fungus Associated with Burkholderiaceae-Related Endosymbiotic Bacteria.</title>
        <authorList>
            <person name="Herlambang A."/>
            <person name="Guo Y."/>
            <person name="Takashima Y."/>
            <person name="Narisawa K."/>
            <person name="Ohta H."/>
            <person name="Nishizawa T."/>
        </authorList>
    </citation>
    <scope>NUCLEOTIDE SEQUENCE</scope>
    <source>
        <strain evidence="18">E1425</strain>
    </source>
</reference>
<evidence type="ECO:0000256" key="10">
    <source>
        <dbReference type="ARBA" id="ARBA00022840"/>
    </source>
</evidence>
<feature type="region of interest" description="Disordered" evidence="14">
    <location>
        <begin position="56"/>
        <end position="104"/>
    </location>
</feature>
<dbReference type="GO" id="GO:0005524">
    <property type="term" value="F:ATP binding"/>
    <property type="evidence" value="ECO:0007669"/>
    <property type="project" value="UniProtKB-KW"/>
</dbReference>
<dbReference type="SUPFAM" id="SSF52540">
    <property type="entry name" value="P-loop containing nucleoside triphosphate hydrolases"/>
    <property type="match status" value="2"/>
</dbReference>
<dbReference type="GO" id="GO:0016818">
    <property type="term" value="F:hydrolase activity, acting on acid anhydrides, in phosphorus-containing anhydrides"/>
    <property type="evidence" value="ECO:0007669"/>
    <property type="project" value="InterPro"/>
</dbReference>
<dbReference type="InterPro" id="IPR049730">
    <property type="entry name" value="SNF2/RAD54-like_C"/>
</dbReference>
<evidence type="ECO:0000256" key="11">
    <source>
        <dbReference type="ARBA" id="ARBA00023204"/>
    </source>
</evidence>
<dbReference type="PANTHER" id="PTHR45626:SF22">
    <property type="entry name" value="DNA REPAIR PROTEIN RAD5"/>
    <property type="match status" value="1"/>
</dbReference>
<dbReference type="GO" id="GO:0008094">
    <property type="term" value="F:ATP-dependent activity, acting on DNA"/>
    <property type="evidence" value="ECO:0007669"/>
    <property type="project" value="TreeGrafter"/>
</dbReference>
<reference evidence="18" key="1">
    <citation type="submission" date="2021-11" db="EMBL/GenBank/DDBJ databases">
        <authorList>
            <person name="Herlambang A."/>
            <person name="Guo Y."/>
            <person name="Takashima Y."/>
            <person name="Nishizawa T."/>
        </authorList>
    </citation>
    <scope>NUCLEOTIDE SEQUENCE</scope>
    <source>
        <strain evidence="18">E1425</strain>
    </source>
</reference>
<dbReference type="SMART" id="SM00487">
    <property type="entry name" value="DEXDc"/>
    <property type="match status" value="1"/>
</dbReference>
<evidence type="ECO:0000256" key="7">
    <source>
        <dbReference type="ARBA" id="ARBA00022801"/>
    </source>
</evidence>
<evidence type="ECO:0000256" key="1">
    <source>
        <dbReference type="ARBA" id="ARBA00004123"/>
    </source>
</evidence>
<name>A0A9P3H5Y8_9FUNG</name>
<dbReference type="EMBL" id="BQFW01000004">
    <property type="protein sequence ID" value="GJJ70367.1"/>
    <property type="molecule type" value="Genomic_DNA"/>
</dbReference>
<dbReference type="GO" id="GO:0008270">
    <property type="term" value="F:zinc ion binding"/>
    <property type="evidence" value="ECO:0007669"/>
    <property type="project" value="UniProtKB-KW"/>
</dbReference>
<evidence type="ECO:0000313" key="18">
    <source>
        <dbReference type="EMBL" id="GJJ70367.1"/>
    </source>
</evidence>
<dbReference type="PROSITE" id="PS51192">
    <property type="entry name" value="HELICASE_ATP_BIND_1"/>
    <property type="match status" value="1"/>
</dbReference>
<evidence type="ECO:0000256" key="4">
    <source>
        <dbReference type="ARBA" id="ARBA00022741"/>
    </source>
</evidence>
<protein>
    <submittedName>
        <fullName evidence="18">DNA repair protein RAD5</fullName>
    </submittedName>
</protein>
<evidence type="ECO:0000259" key="17">
    <source>
        <dbReference type="PROSITE" id="PS51194"/>
    </source>
</evidence>
<dbReference type="Pfam" id="PF00176">
    <property type="entry name" value="SNF2-rel_dom"/>
    <property type="match status" value="1"/>
</dbReference>
<dbReference type="SUPFAM" id="SSF57850">
    <property type="entry name" value="RING/U-box"/>
    <property type="match status" value="1"/>
</dbReference>
<evidence type="ECO:0000256" key="3">
    <source>
        <dbReference type="ARBA" id="ARBA00022723"/>
    </source>
</evidence>
<dbReference type="Proteomes" id="UP000827284">
    <property type="component" value="Unassembled WGS sequence"/>
</dbReference>
<evidence type="ECO:0000256" key="12">
    <source>
        <dbReference type="ARBA" id="ARBA00023242"/>
    </source>
</evidence>
<dbReference type="SMART" id="SM00184">
    <property type="entry name" value="RING"/>
    <property type="match status" value="1"/>
</dbReference>
<keyword evidence="9" id="KW-0862">Zinc</keyword>
<dbReference type="InterPro" id="IPR000330">
    <property type="entry name" value="SNF2_N"/>
</dbReference>
<dbReference type="AlphaFoldDB" id="A0A9P3H5Y8"/>
<dbReference type="InterPro" id="IPR050628">
    <property type="entry name" value="SNF2_RAD54_helicase_TF"/>
</dbReference>
<keyword evidence="3" id="KW-0479">Metal-binding</keyword>
<feature type="region of interest" description="Disordered" evidence="14">
    <location>
        <begin position="304"/>
        <end position="329"/>
    </location>
</feature>
<dbReference type="Gene3D" id="3.40.50.10810">
    <property type="entry name" value="Tandem AAA-ATPase domain"/>
    <property type="match status" value="1"/>
</dbReference>
<feature type="domain" description="Helicase ATP-binding" evidence="16">
    <location>
        <begin position="423"/>
        <end position="635"/>
    </location>
</feature>
<accession>A0A9P3H5Y8</accession>
<comment type="caution">
    <text evidence="18">The sequence shown here is derived from an EMBL/GenBank/DDBJ whole genome shotgun (WGS) entry which is preliminary data.</text>
</comment>
<dbReference type="GO" id="GO:0005634">
    <property type="term" value="C:nucleus"/>
    <property type="evidence" value="ECO:0007669"/>
    <property type="project" value="UniProtKB-SubCell"/>
</dbReference>
<dbReference type="GO" id="GO:0004386">
    <property type="term" value="F:helicase activity"/>
    <property type="evidence" value="ECO:0007669"/>
    <property type="project" value="UniProtKB-KW"/>
</dbReference>
<dbReference type="InterPro" id="IPR013083">
    <property type="entry name" value="Znf_RING/FYVE/PHD"/>
</dbReference>
<feature type="domain" description="Helicase C-terminal" evidence="17">
    <location>
        <begin position="910"/>
        <end position="1076"/>
    </location>
</feature>
<keyword evidence="5" id="KW-0227">DNA damage</keyword>
<comment type="similarity">
    <text evidence="2">Belongs to the SNF2/RAD54 helicase family.</text>
</comment>
<dbReference type="PROSITE" id="PS50089">
    <property type="entry name" value="ZF_RING_2"/>
    <property type="match status" value="1"/>
</dbReference>
<evidence type="ECO:0000256" key="13">
    <source>
        <dbReference type="PROSITE-ProRule" id="PRU00175"/>
    </source>
</evidence>
<dbReference type="GO" id="GO:0006281">
    <property type="term" value="P:DNA repair"/>
    <property type="evidence" value="ECO:0007669"/>
    <property type="project" value="UniProtKB-KW"/>
</dbReference>
<evidence type="ECO:0000313" key="19">
    <source>
        <dbReference type="Proteomes" id="UP000827284"/>
    </source>
</evidence>
<dbReference type="GO" id="GO:0003676">
    <property type="term" value="F:nucleic acid binding"/>
    <property type="evidence" value="ECO:0007669"/>
    <property type="project" value="InterPro"/>
</dbReference>
<evidence type="ECO:0000256" key="6">
    <source>
        <dbReference type="ARBA" id="ARBA00022771"/>
    </source>
</evidence>
<dbReference type="InterPro" id="IPR014001">
    <property type="entry name" value="Helicase_ATP-bd"/>
</dbReference>
<dbReference type="InterPro" id="IPR001650">
    <property type="entry name" value="Helicase_C-like"/>
</dbReference>
<dbReference type="OrthoDB" id="448448at2759"/>
<keyword evidence="11" id="KW-0234">DNA repair</keyword>
<dbReference type="CDD" id="cd18008">
    <property type="entry name" value="DEXDc_SHPRH-like"/>
    <property type="match status" value="1"/>
</dbReference>
<dbReference type="InterPro" id="IPR001841">
    <property type="entry name" value="Znf_RING"/>
</dbReference>
<evidence type="ECO:0000256" key="2">
    <source>
        <dbReference type="ARBA" id="ARBA00007025"/>
    </source>
</evidence>
<feature type="compositionally biased region" description="Polar residues" evidence="14">
    <location>
        <begin position="304"/>
        <end position="313"/>
    </location>
</feature>
<feature type="region of interest" description="Disordered" evidence="14">
    <location>
        <begin position="140"/>
        <end position="166"/>
    </location>
</feature>
<dbReference type="CDD" id="cd18793">
    <property type="entry name" value="SF2_C_SNF"/>
    <property type="match status" value="1"/>
</dbReference>
<keyword evidence="19" id="KW-1185">Reference proteome</keyword>
<comment type="subcellular location">
    <subcellularLocation>
        <location evidence="1">Nucleus</location>
    </subcellularLocation>
</comment>